<accession>A0A1I8EI97</accession>
<dbReference type="PANTHER" id="PTHR12299">
    <property type="entry name" value="HYALURONIC ACID-BINDING PROTEIN 4"/>
    <property type="match status" value="1"/>
</dbReference>
<evidence type="ECO:0000259" key="2">
    <source>
        <dbReference type="SMART" id="SM01233"/>
    </source>
</evidence>
<feature type="compositionally biased region" description="Basic and acidic residues" evidence="1">
    <location>
        <begin position="243"/>
        <end position="265"/>
    </location>
</feature>
<protein>
    <submittedName>
        <fullName evidence="3">Hyaluronan/mRNA binding family protein</fullName>
    </submittedName>
</protein>
<feature type="region of interest" description="Disordered" evidence="1">
    <location>
        <begin position="33"/>
        <end position="177"/>
    </location>
</feature>
<dbReference type="WBParaSite" id="maker-PairedContig_2173-snap-gene-0.11-mRNA-1">
    <property type="protein sequence ID" value="maker-PairedContig_2173-snap-gene-0.11-mRNA-1"/>
    <property type="gene ID" value="maker-PairedContig_2173-snap-gene-0.11"/>
</dbReference>
<feature type="region of interest" description="Disordered" evidence="1">
    <location>
        <begin position="390"/>
        <end position="442"/>
    </location>
</feature>
<feature type="compositionally biased region" description="Basic and acidic residues" evidence="1">
    <location>
        <begin position="390"/>
        <end position="406"/>
    </location>
</feature>
<dbReference type="AlphaFoldDB" id="A0A1I8EI97"/>
<organism evidence="3">
    <name type="scientific">Wuchereria bancrofti</name>
    <dbReference type="NCBI Taxonomy" id="6293"/>
    <lineage>
        <taxon>Eukaryota</taxon>
        <taxon>Metazoa</taxon>
        <taxon>Ecdysozoa</taxon>
        <taxon>Nematoda</taxon>
        <taxon>Chromadorea</taxon>
        <taxon>Rhabditida</taxon>
        <taxon>Spirurina</taxon>
        <taxon>Spiruromorpha</taxon>
        <taxon>Filarioidea</taxon>
        <taxon>Onchocercidae</taxon>
        <taxon>Wuchereria</taxon>
    </lineage>
</organism>
<dbReference type="PANTHER" id="PTHR12299:SF17">
    <property type="entry name" value="AT19571P-RELATED"/>
    <property type="match status" value="1"/>
</dbReference>
<dbReference type="GO" id="GO:0005737">
    <property type="term" value="C:cytoplasm"/>
    <property type="evidence" value="ECO:0007669"/>
    <property type="project" value="TreeGrafter"/>
</dbReference>
<feature type="region of interest" description="Disordered" evidence="1">
    <location>
        <begin position="336"/>
        <end position="355"/>
    </location>
</feature>
<dbReference type="Pfam" id="PF04774">
    <property type="entry name" value="HABP4_PAI-RBP1"/>
    <property type="match status" value="1"/>
</dbReference>
<dbReference type="GO" id="GO:0003723">
    <property type="term" value="F:RNA binding"/>
    <property type="evidence" value="ECO:0007669"/>
    <property type="project" value="InterPro"/>
</dbReference>
<feature type="domain" description="Hyaluronan/mRNA-binding protein" evidence="2">
    <location>
        <begin position="241"/>
        <end position="346"/>
    </location>
</feature>
<feature type="compositionally biased region" description="Polar residues" evidence="1">
    <location>
        <begin position="122"/>
        <end position="132"/>
    </location>
</feature>
<dbReference type="SMART" id="SM01233">
    <property type="entry name" value="HABP4_PAI-RBP1"/>
    <property type="match status" value="1"/>
</dbReference>
<feature type="compositionally biased region" description="Polar residues" evidence="1">
    <location>
        <begin position="277"/>
        <end position="286"/>
    </location>
</feature>
<feature type="compositionally biased region" description="Basic and acidic residues" evidence="1">
    <location>
        <begin position="85"/>
        <end position="104"/>
    </location>
</feature>
<reference evidence="3" key="1">
    <citation type="submission" date="2016-11" db="UniProtKB">
        <authorList>
            <consortium name="WormBaseParasite"/>
        </authorList>
    </citation>
    <scope>IDENTIFICATION</scope>
    <source>
        <strain evidence="3">pt0022</strain>
    </source>
</reference>
<sequence length="442" mass="49276">MVEYGVNVTNKFGFLSDDEVDDPEVIFRKAEALSKKEEKTASQKKADKNAAAKKKKEITSGAVITAVAKETEVKKQPQLPVAGMKKNDFNKENKENRPDGERGRGRGRGRGGISRGRGFVQQFDNTRPTFDQNGERDVMAERFGEGRGRGRGRGNRGRPTFRGGRGGVRNFDGDQDHNMIDLQPELNGNGNVDQFGCERQNFTDFGTYRGSYRGGRGGFRGSDRDGERERPVFRGGRGGRGGRQFERMSGSDRTGIKAMDRKDGFGKGNWGTDQDEVNGQNEQMNDGTEVVMKDEDSTPREKTQEELRLEAEAEARAKQLTLDEFKAQIASKRSEPHFNIRQAGEGTNDKDFGKLVPLNKPVVEENSEEEIVVVRREPRTKRLDIEINFTDEQRGGRGGRIRDGFRGGRGSRTGRENRNPKQVQTFEVSADAFPALGTSARA</sequence>
<dbReference type="STRING" id="6293.A0A1I8EI97"/>
<feature type="compositionally biased region" description="Basic and acidic residues" evidence="1">
    <location>
        <begin position="291"/>
        <end position="307"/>
    </location>
</feature>
<dbReference type="InterPro" id="IPR006861">
    <property type="entry name" value="HABP4_PAIRBP1-bd"/>
</dbReference>
<evidence type="ECO:0000313" key="3">
    <source>
        <dbReference type="WBParaSite" id="maker-PairedContig_2173-snap-gene-0.11-mRNA-1"/>
    </source>
</evidence>
<feature type="region of interest" description="Disordered" evidence="1">
    <location>
        <begin position="205"/>
        <end position="307"/>
    </location>
</feature>
<dbReference type="InterPro" id="IPR039764">
    <property type="entry name" value="HABP4/SERBP1-like"/>
</dbReference>
<proteinExistence type="predicted"/>
<evidence type="ECO:0000256" key="1">
    <source>
        <dbReference type="SAM" id="MobiDB-lite"/>
    </source>
</evidence>
<name>A0A1I8EI97_WUCBA</name>
<feature type="compositionally biased region" description="Basic and acidic residues" evidence="1">
    <location>
        <begin position="33"/>
        <end position="50"/>
    </location>
</feature>
<dbReference type="GO" id="GO:0005634">
    <property type="term" value="C:nucleus"/>
    <property type="evidence" value="ECO:0007669"/>
    <property type="project" value="TreeGrafter"/>
</dbReference>
<feature type="compositionally biased region" description="Basic and acidic residues" evidence="1">
    <location>
        <begin position="133"/>
        <end position="148"/>
    </location>
</feature>
<feature type="compositionally biased region" description="Basic and acidic residues" evidence="1">
    <location>
        <begin position="221"/>
        <end position="232"/>
    </location>
</feature>